<dbReference type="InterPro" id="IPR045864">
    <property type="entry name" value="aa-tRNA-synth_II/BPL/LPL"/>
</dbReference>
<proteinExistence type="predicted"/>
<dbReference type="OrthoDB" id="9807064at2"/>
<dbReference type="NCBIfam" id="TIGR00121">
    <property type="entry name" value="birA_ligase"/>
    <property type="match status" value="1"/>
</dbReference>
<dbReference type="CDD" id="cd16442">
    <property type="entry name" value="BPL"/>
    <property type="match status" value="1"/>
</dbReference>
<accession>A0A1M6HX62</accession>
<dbReference type="PANTHER" id="PTHR12835">
    <property type="entry name" value="BIOTIN PROTEIN LIGASE"/>
    <property type="match status" value="1"/>
</dbReference>
<reference evidence="3 4" key="1">
    <citation type="submission" date="2016-11" db="EMBL/GenBank/DDBJ databases">
        <authorList>
            <person name="Jaros S."/>
            <person name="Januszkiewicz K."/>
            <person name="Wedrychowicz H."/>
        </authorList>
    </citation>
    <scope>NUCLEOTIDE SEQUENCE [LARGE SCALE GENOMIC DNA]</scope>
    <source>
        <strain evidence="3 4">CGMCC 1.8863</strain>
    </source>
</reference>
<dbReference type="GO" id="GO:0004077">
    <property type="term" value="F:biotin--[biotin carboxyl-carrier protein] ligase activity"/>
    <property type="evidence" value="ECO:0007669"/>
    <property type="project" value="InterPro"/>
</dbReference>
<gene>
    <name evidence="3" type="ORF">SAMN04487911_11560</name>
</gene>
<dbReference type="InterPro" id="IPR004143">
    <property type="entry name" value="BPL_LPL_catalytic"/>
</dbReference>
<name>A0A1M6HX62_9FLAO</name>
<evidence type="ECO:0000313" key="4">
    <source>
        <dbReference type="Proteomes" id="UP000184231"/>
    </source>
</evidence>
<dbReference type="PROSITE" id="PS51733">
    <property type="entry name" value="BPL_LPL_CATALYTIC"/>
    <property type="match status" value="1"/>
</dbReference>
<keyword evidence="4" id="KW-1185">Reference proteome</keyword>
<feature type="domain" description="BPL/LPL catalytic" evidence="2">
    <location>
        <begin position="1"/>
        <end position="177"/>
    </location>
</feature>
<dbReference type="Gene3D" id="3.30.930.10">
    <property type="entry name" value="Bira Bifunctional Protein, Domain 2"/>
    <property type="match status" value="1"/>
</dbReference>
<dbReference type="Proteomes" id="UP000184231">
    <property type="component" value="Unassembled WGS sequence"/>
</dbReference>
<evidence type="ECO:0000313" key="3">
    <source>
        <dbReference type="EMBL" id="SHJ26718.1"/>
    </source>
</evidence>
<organism evidence="3 4">
    <name type="scientific">Arenibacter nanhaiticus</name>
    <dbReference type="NCBI Taxonomy" id="558155"/>
    <lineage>
        <taxon>Bacteria</taxon>
        <taxon>Pseudomonadati</taxon>
        <taxon>Bacteroidota</taxon>
        <taxon>Flavobacteriia</taxon>
        <taxon>Flavobacteriales</taxon>
        <taxon>Flavobacteriaceae</taxon>
        <taxon>Arenibacter</taxon>
    </lineage>
</organism>
<dbReference type="RefSeq" id="WP_072764704.1">
    <property type="nucleotide sequence ID" value="NZ_FQYX01000015.1"/>
</dbReference>
<dbReference type="PANTHER" id="PTHR12835:SF5">
    <property type="entry name" value="BIOTIN--PROTEIN LIGASE"/>
    <property type="match status" value="1"/>
</dbReference>
<dbReference type="AlphaFoldDB" id="A0A1M6HX62"/>
<dbReference type="SUPFAM" id="SSF55681">
    <property type="entry name" value="Class II aaRS and biotin synthetases"/>
    <property type="match status" value="1"/>
</dbReference>
<dbReference type="InterPro" id="IPR004408">
    <property type="entry name" value="Biotin_CoA_COase_ligase"/>
</dbReference>
<protein>
    <submittedName>
        <fullName evidence="3">BirA family transcriptional regulator, biotin operon repressor / biotin-[acetyl-CoA-carboxylase] ligase</fullName>
    </submittedName>
</protein>
<dbReference type="Pfam" id="PF03099">
    <property type="entry name" value="BPL_LplA_LipB"/>
    <property type="match status" value="1"/>
</dbReference>
<sequence length="243" mass="27026">MQLIKLSATDSTNAFLKELLSVQKQADFTVVTTDAQLNGRGQMGTTWEAEPGKNLTFSVLKNLESLKVADQFNLNIAVSIAIYEVLAQYQVPNLRIKWPNDIMSGHSKICGILIENILSGHNIQSAIIGIGLNVNQLEFNALPNVSSLKLLMGVNFDLEELLYAIVAKLKALFIALEQKGGAKLKPYYESLLFRKDKPSTFKDENGELFMGFINGVSDSGTLIILLEDNIKKEFNLKEVRLLY</sequence>
<dbReference type="EMBL" id="FQYX01000015">
    <property type="protein sequence ID" value="SHJ26718.1"/>
    <property type="molecule type" value="Genomic_DNA"/>
</dbReference>
<evidence type="ECO:0000256" key="1">
    <source>
        <dbReference type="ARBA" id="ARBA00022598"/>
    </source>
</evidence>
<evidence type="ECO:0000259" key="2">
    <source>
        <dbReference type="PROSITE" id="PS51733"/>
    </source>
</evidence>
<dbReference type="GO" id="GO:0005737">
    <property type="term" value="C:cytoplasm"/>
    <property type="evidence" value="ECO:0007669"/>
    <property type="project" value="TreeGrafter"/>
</dbReference>
<keyword evidence="1 3" id="KW-0436">Ligase</keyword>
<dbReference type="STRING" id="558155.SAMN04487911_11560"/>